<evidence type="ECO:0000256" key="2">
    <source>
        <dbReference type="ARBA" id="ARBA00007069"/>
    </source>
</evidence>
<comment type="caution">
    <text evidence="10">The sequence shown here is derived from an EMBL/GenBank/DDBJ whole genome shotgun (WGS) entry which is preliminary data.</text>
</comment>
<dbReference type="Pfam" id="PF00528">
    <property type="entry name" value="BPD_transp_1"/>
    <property type="match status" value="1"/>
</dbReference>
<feature type="transmembrane region" description="Helical" evidence="8">
    <location>
        <begin position="135"/>
        <end position="162"/>
    </location>
</feature>
<feature type="domain" description="ABC transmembrane type-1" evidence="9">
    <location>
        <begin position="56"/>
        <end position="260"/>
    </location>
</feature>
<keyword evidence="11" id="KW-1185">Reference proteome</keyword>
<dbReference type="PANTHER" id="PTHR42929">
    <property type="entry name" value="INNER MEMBRANE ABC TRANSPORTER PERMEASE PROTEIN YDCU-RELATED-RELATED"/>
    <property type="match status" value="1"/>
</dbReference>
<evidence type="ECO:0000256" key="6">
    <source>
        <dbReference type="ARBA" id="ARBA00022989"/>
    </source>
</evidence>
<dbReference type="PROSITE" id="PS50928">
    <property type="entry name" value="ABC_TM1"/>
    <property type="match status" value="1"/>
</dbReference>
<evidence type="ECO:0000313" key="11">
    <source>
        <dbReference type="Proteomes" id="UP001623592"/>
    </source>
</evidence>
<name>A0ABW8TLQ9_9CLOT</name>
<feature type="transmembrane region" description="Helical" evidence="8">
    <location>
        <begin position="239"/>
        <end position="260"/>
    </location>
</feature>
<dbReference type="Proteomes" id="UP001623592">
    <property type="component" value="Unassembled WGS sequence"/>
</dbReference>
<keyword evidence="4" id="KW-1003">Cell membrane</keyword>
<evidence type="ECO:0000256" key="1">
    <source>
        <dbReference type="ARBA" id="ARBA00004651"/>
    </source>
</evidence>
<protein>
    <submittedName>
        <fullName evidence="10">ABC transporter permease</fullName>
    </submittedName>
</protein>
<comment type="similarity">
    <text evidence="2">Belongs to the binding-protein-dependent transport system permease family. CysTW subfamily.</text>
</comment>
<organism evidence="10 11">
    <name type="scientific">Clostridium neuense</name>
    <dbReference type="NCBI Taxonomy" id="1728934"/>
    <lineage>
        <taxon>Bacteria</taxon>
        <taxon>Bacillati</taxon>
        <taxon>Bacillota</taxon>
        <taxon>Clostridia</taxon>
        <taxon>Eubacteriales</taxon>
        <taxon>Clostridiaceae</taxon>
        <taxon>Clostridium</taxon>
    </lineage>
</organism>
<evidence type="ECO:0000313" key="10">
    <source>
        <dbReference type="EMBL" id="MFL0253198.1"/>
    </source>
</evidence>
<dbReference type="InterPro" id="IPR000515">
    <property type="entry name" value="MetI-like"/>
</dbReference>
<dbReference type="PANTHER" id="PTHR42929:SF1">
    <property type="entry name" value="INNER MEMBRANE ABC TRANSPORTER PERMEASE PROTEIN YDCU-RELATED"/>
    <property type="match status" value="1"/>
</dbReference>
<keyword evidence="5 8" id="KW-0812">Transmembrane</keyword>
<reference evidence="10 11" key="1">
    <citation type="submission" date="2024-11" db="EMBL/GenBank/DDBJ databases">
        <authorList>
            <person name="Heng Y.C."/>
            <person name="Lim A.C.H."/>
            <person name="Lee J.K.Y."/>
            <person name="Kittelmann S."/>
        </authorList>
    </citation>
    <scope>NUCLEOTIDE SEQUENCE [LARGE SCALE GENOMIC DNA]</scope>
    <source>
        <strain evidence="10 11">WILCCON 0114</strain>
    </source>
</reference>
<feature type="transmembrane region" description="Helical" evidence="8">
    <location>
        <begin position="52"/>
        <end position="79"/>
    </location>
</feature>
<evidence type="ECO:0000256" key="7">
    <source>
        <dbReference type="ARBA" id="ARBA00023136"/>
    </source>
</evidence>
<accession>A0ABW8TLQ9</accession>
<evidence type="ECO:0000256" key="8">
    <source>
        <dbReference type="RuleBase" id="RU363032"/>
    </source>
</evidence>
<keyword evidence="3 8" id="KW-0813">Transport</keyword>
<comment type="subcellular location">
    <subcellularLocation>
        <location evidence="1 8">Cell membrane</location>
        <topology evidence="1 8">Multi-pass membrane protein</topology>
    </subcellularLocation>
</comment>
<dbReference type="SUPFAM" id="SSF161098">
    <property type="entry name" value="MetI-like"/>
    <property type="match status" value="1"/>
</dbReference>
<proteinExistence type="inferred from homology"/>
<dbReference type="EMBL" id="JBJIAA010000028">
    <property type="protein sequence ID" value="MFL0253198.1"/>
    <property type="molecule type" value="Genomic_DNA"/>
</dbReference>
<evidence type="ECO:0000259" key="9">
    <source>
        <dbReference type="PROSITE" id="PS50928"/>
    </source>
</evidence>
<feature type="transmembrane region" description="Helical" evidence="8">
    <location>
        <begin position="91"/>
        <end position="115"/>
    </location>
</feature>
<dbReference type="CDD" id="cd06261">
    <property type="entry name" value="TM_PBP2"/>
    <property type="match status" value="1"/>
</dbReference>
<feature type="transmembrane region" description="Helical" evidence="8">
    <location>
        <begin position="12"/>
        <end position="32"/>
    </location>
</feature>
<dbReference type="Gene3D" id="1.10.3720.10">
    <property type="entry name" value="MetI-like"/>
    <property type="match status" value="1"/>
</dbReference>
<keyword evidence="6 8" id="KW-1133">Transmembrane helix</keyword>
<keyword evidence="7 8" id="KW-0472">Membrane</keyword>
<dbReference type="InterPro" id="IPR035906">
    <property type="entry name" value="MetI-like_sf"/>
</dbReference>
<dbReference type="RefSeq" id="WP_406789866.1">
    <property type="nucleotide sequence ID" value="NZ_JBJIAA010000028.1"/>
</dbReference>
<evidence type="ECO:0000256" key="3">
    <source>
        <dbReference type="ARBA" id="ARBA00022448"/>
    </source>
</evidence>
<feature type="transmembrane region" description="Helical" evidence="8">
    <location>
        <begin position="183"/>
        <end position="208"/>
    </location>
</feature>
<evidence type="ECO:0000256" key="5">
    <source>
        <dbReference type="ARBA" id="ARBA00022692"/>
    </source>
</evidence>
<gene>
    <name evidence="10" type="ORF">ACJDT4_22590</name>
</gene>
<sequence length="276" mass="31242">MKKKTSLSQYPYLIWSIIFIVVPIFLVIYFSLTNNDGIFTLDNYKKLFNSLYMLVFFNSIKLALISTIICLLFGYPAAYIVAKTKIKTRNLLMLLFIIPMWMNFLLRTYAWMSILGKNGIINKIFSFIGFSKVDILYTNGAVILGMVYNFLPFMIIPIYTVLIKIDQDVIKAASDLGANRFIVFRRVVFPLSIPGIMSGITMVFMPAVSTFVISKLLGGGQFMLIGNLIESQFTTVGDWYFGSAISILMMIIILISMAVLSKFDNTDDVKGGGRLW</sequence>
<evidence type="ECO:0000256" key="4">
    <source>
        <dbReference type="ARBA" id="ARBA00022475"/>
    </source>
</evidence>